<dbReference type="EMBL" id="CP000837">
    <property type="protein sequence ID" value="ADE31086.1"/>
    <property type="molecule type" value="Genomic_DNA"/>
</dbReference>
<feature type="chain" id="PRO_5038856706" evidence="1">
    <location>
        <begin position="47"/>
        <end position="126"/>
    </location>
</feature>
<evidence type="ECO:0000313" key="3">
    <source>
        <dbReference type="Proteomes" id="UP000002359"/>
    </source>
</evidence>
<accession>D5AGX1</accession>
<dbReference type="HOGENOM" id="CLU_2248664_0_0_9"/>
<dbReference type="AlphaFoldDB" id="D5AGX1"/>
<reference evidence="2 3" key="1">
    <citation type="journal article" date="2009" name="J. Infect. Dis.">
        <title>Clinical, experimental, and genomic differences between intermediately pathogenic, highly pathogenic, and epidemic Streptococcus suis.</title>
        <authorList>
            <person name="Ye C."/>
            <person name="Zheng H."/>
            <person name="Zhang J."/>
            <person name="Jing H."/>
            <person name="Wang L."/>
            <person name="Xiong Y."/>
            <person name="Wang W."/>
            <person name="Zhou Z."/>
            <person name="Sun Q."/>
            <person name="Luo X."/>
            <person name="Du H."/>
            <person name="Gottschalk M."/>
            <person name="Xu J."/>
        </authorList>
    </citation>
    <scope>NUCLEOTIDE SEQUENCE [LARGE SCALE GENOMIC DNA]</scope>
    <source>
        <strain evidence="2 3">GZ1</strain>
    </source>
</reference>
<gene>
    <name evidence="2" type="ordered locus">SSGZ1_0627</name>
</gene>
<organism evidence="2 3">
    <name type="scientific">Streptococcus suis (strain GZ1)</name>
    <dbReference type="NCBI Taxonomy" id="423211"/>
    <lineage>
        <taxon>Bacteria</taxon>
        <taxon>Bacillati</taxon>
        <taxon>Bacillota</taxon>
        <taxon>Bacilli</taxon>
        <taxon>Lactobacillales</taxon>
        <taxon>Streptococcaceae</taxon>
        <taxon>Streptococcus</taxon>
    </lineage>
</organism>
<evidence type="ECO:0000256" key="1">
    <source>
        <dbReference type="SAM" id="SignalP"/>
    </source>
</evidence>
<name>D5AGX1_STRGZ</name>
<dbReference type="NCBIfam" id="NF046094">
    <property type="entry name" value="SSU0593_fam"/>
    <property type="match status" value="1"/>
</dbReference>
<dbReference type="PATRIC" id="fig|423211.3.peg.614"/>
<feature type="signal peptide" evidence="1">
    <location>
        <begin position="1"/>
        <end position="46"/>
    </location>
</feature>
<dbReference type="Proteomes" id="UP000002359">
    <property type="component" value="Chromosome"/>
</dbReference>
<evidence type="ECO:0000313" key="2">
    <source>
        <dbReference type="EMBL" id="ADE31086.1"/>
    </source>
</evidence>
<dbReference type="KEGG" id="ssw:SSGZ1_0627"/>
<protein>
    <submittedName>
        <fullName evidence="2">Uncharacterized protein</fullName>
    </submittedName>
</protein>
<sequence>MSKKGRILYKGDISKMKRIVTKRSYKVGLCAMALALLMSTAGGVTAGAQGHNFTSSDSSAMRNTQVLVKGNTSNRSSHDGPVKIAMPRAAGSKKQKTWYESLWSTIKKFFEQLRHGFHLERLFKNG</sequence>
<keyword evidence="1" id="KW-0732">Signal</keyword>
<proteinExistence type="predicted"/>